<sequence length="338" mass="35834">MSELLRLDRWMGQAAAAYYARHDPFADFVTAPELTQVFGELLGAWAVAVWRTMDTPRLRLVEAGPGRGTLIADALRLIGRVAPDAATAIDLHLIETSPRLRDLQRAAIAAVRPGLAPVWHECLDTVPPGPMVLLANEFLDALAVRQWVRRDGGWQERCVASGRVVETACEPDGAPAAVLARAGEGEVAEWSPDALAFTAALATRLARDGGAALLVDYGYDSRQEGFPEGGSLQALRGGRPADPFEAPGEADLTAHVDFITLGECAREAGAAVHGPVGQGALLSALGLFARTEALSRAAPERARSLIDAAHRLAAPERMGRLFKALCLCDPSASVPPGF</sequence>
<organism evidence="3 4">
    <name type="scientific">Endobacter medicaginis</name>
    <dbReference type="NCBI Taxonomy" id="1181271"/>
    <lineage>
        <taxon>Bacteria</taxon>
        <taxon>Pseudomonadati</taxon>
        <taxon>Pseudomonadota</taxon>
        <taxon>Alphaproteobacteria</taxon>
        <taxon>Acetobacterales</taxon>
        <taxon>Acetobacteraceae</taxon>
        <taxon>Endobacter</taxon>
    </lineage>
</organism>
<keyword evidence="1 3" id="KW-0489">Methyltransferase</keyword>
<evidence type="ECO:0000256" key="2">
    <source>
        <dbReference type="ARBA" id="ARBA00022679"/>
    </source>
</evidence>
<dbReference type="InterPro" id="IPR038375">
    <property type="entry name" value="NDUFAF7_sf"/>
</dbReference>
<evidence type="ECO:0000313" key="4">
    <source>
        <dbReference type="Proteomes" id="UP000557688"/>
    </source>
</evidence>
<evidence type="ECO:0000313" key="3">
    <source>
        <dbReference type="EMBL" id="MBB3175121.1"/>
    </source>
</evidence>
<dbReference type="InterPro" id="IPR003788">
    <property type="entry name" value="NDUFAF7"/>
</dbReference>
<accession>A0A839V6Q4</accession>
<dbReference type="EMBL" id="JACHXV010000018">
    <property type="protein sequence ID" value="MBB3175121.1"/>
    <property type="molecule type" value="Genomic_DNA"/>
</dbReference>
<keyword evidence="2 3" id="KW-0808">Transferase</keyword>
<dbReference type="RefSeq" id="WP_266152856.1">
    <property type="nucleotide sequence ID" value="NZ_JACHXV010000018.1"/>
</dbReference>
<name>A0A839V6Q4_9PROT</name>
<gene>
    <name evidence="3" type="ORF">FHR90_002970</name>
</gene>
<dbReference type="PANTHER" id="PTHR12049:SF7">
    <property type="entry name" value="PROTEIN ARGININE METHYLTRANSFERASE NDUFAF7, MITOCHONDRIAL"/>
    <property type="match status" value="1"/>
</dbReference>
<dbReference type="Pfam" id="PF02636">
    <property type="entry name" value="Methyltransf_28"/>
    <property type="match status" value="1"/>
</dbReference>
<dbReference type="GO" id="GO:0035243">
    <property type="term" value="F:protein-arginine omega-N symmetric methyltransferase activity"/>
    <property type="evidence" value="ECO:0007669"/>
    <property type="project" value="TreeGrafter"/>
</dbReference>
<keyword evidence="4" id="KW-1185">Reference proteome</keyword>
<reference evidence="3 4" key="1">
    <citation type="submission" date="2020-08" db="EMBL/GenBank/DDBJ databases">
        <title>Genomic Encyclopedia of Type Strains, Phase III (KMG-III): the genomes of soil and plant-associated and newly described type strains.</title>
        <authorList>
            <person name="Whitman W."/>
        </authorList>
    </citation>
    <scope>NUCLEOTIDE SEQUENCE [LARGE SCALE GENOMIC DNA]</scope>
    <source>
        <strain evidence="3 4">CECT 8088</strain>
    </source>
</reference>
<dbReference type="SUPFAM" id="SSF53335">
    <property type="entry name" value="S-adenosyl-L-methionine-dependent methyltransferases"/>
    <property type="match status" value="1"/>
</dbReference>
<dbReference type="InterPro" id="IPR029063">
    <property type="entry name" value="SAM-dependent_MTases_sf"/>
</dbReference>
<dbReference type="GO" id="GO:0032259">
    <property type="term" value="P:methylation"/>
    <property type="evidence" value="ECO:0007669"/>
    <property type="project" value="UniProtKB-KW"/>
</dbReference>
<protein>
    <submittedName>
        <fullName evidence="3">SAM-dependent MidA family methyltransferase</fullName>
    </submittedName>
</protein>
<comment type="caution">
    <text evidence="3">The sequence shown here is derived from an EMBL/GenBank/DDBJ whole genome shotgun (WGS) entry which is preliminary data.</text>
</comment>
<proteinExistence type="predicted"/>
<dbReference type="AlphaFoldDB" id="A0A839V6Q4"/>
<evidence type="ECO:0000256" key="1">
    <source>
        <dbReference type="ARBA" id="ARBA00022603"/>
    </source>
</evidence>
<dbReference type="Gene3D" id="3.40.50.12710">
    <property type="match status" value="1"/>
</dbReference>
<dbReference type="PANTHER" id="PTHR12049">
    <property type="entry name" value="PROTEIN ARGININE METHYLTRANSFERASE NDUFAF7, MITOCHONDRIAL"/>
    <property type="match status" value="1"/>
</dbReference>
<dbReference type="Proteomes" id="UP000557688">
    <property type="component" value="Unassembled WGS sequence"/>
</dbReference>